<dbReference type="AlphaFoldDB" id="A0A6A6BU93"/>
<keyword evidence="1" id="KW-0812">Transmembrane</keyword>
<dbReference type="RefSeq" id="XP_033401920.1">
    <property type="nucleotide sequence ID" value="XM_033536431.1"/>
</dbReference>
<evidence type="ECO:0000256" key="1">
    <source>
        <dbReference type="SAM" id="Phobius"/>
    </source>
</evidence>
<sequence>MGAPSFAASNAVIYLTYGAFLATGLFVAWKLRRQTRSDYLSSNRTQKAIPLALNFIASGECTCARNSGSGLGVGFGSSSSSA</sequence>
<dbReference type="OrthoDB" id="6132759at2759"/>
<dbReference type="GeneID" id="54293927"/>
<keyword evidence="1" id="KW-1133">Transmembrane helix</keyword>
<dbReference type="Proteomes" id="UP000799438">
    <property type="component" value="Unassembled WGS sequence"/>
</dbReference>
<accession>A0A6A6BU93</accession>
<keyword evidence="3" id="KW-1185">Reference proteome</keyword>
<feature type="transmembrane region" description="Helical" evidence="1">
    <location>
        <begin position="12"/>
        <end position="31"/>
    </location>
</feature>
<gene>
    <name evidence="2" type="ORF">K452DRAFT_219750</name>
</gene>
<organism evidence="2 3">
    <name type="scientific">Aplosporella prunicola CBS 121167</name>
    <dbReference type="NCBI Taxonomy" id="1176127"/>
    <lineage>
        <taxon>Eukaryota</taxon>
        <taxon>Fungi</taxon>
        <taxon>Dikarya</taxon>
        <taxon>Ascomycota</taxon>
        <taxon>Pezizomycotina</taxon>
        <taxon>Dothideomycetes</taxon>
        <taxon>Dothideomycetes incertae sedis</taxon>
        <taxon>Botryosphaeriales</taxon>
        <taxon>Aplosporellaceae</taxon>
        <taxon>Aplosporella</taxon>
    </lineage>
</organism>
<proteinExistence type="predicted"/>
<evidence type="ECO:0000313" key="2">
    <source>
        <dbReference type="EMBL" id="KAF2146211.1"/>
    </source>
</evidence>
<name>A0A6A6BU93_9PEZI</name>
<evidence type="ECO:0000313" key="3">
    <source>
        <dbReference type="Proteomes" id="UP000799438"/>
    </source>
</evidence>
<protein>
    <submittedName>
        <fullName evidence="2">Uncharacterized protein</fullName>
    </submittedName>
</protein>
<reference evidence="2" key="1">
    <citation type="journal article" date="2020" name="Stud. Mycol.">
        <title>101 Dothideomycetes genomes: a test case for predicting lifestyles and emergence of pathogens.</title>
        <authorList>
            <person name="Haridas S."/>
            <person name="Albert R."/>
            <person name="Binder M."/>
            <person name="Bloem J."/>
            <person name="Labutti K."/>
            <person name="Salamov A."/>
            <person name="Andreopoulos B."/>
            <person name="Baker S."/>
            <person name="Barry K."/>
            <person name="Bills G."/>
            <person name="Bluhm B."/>
            <person name="Cannon C."/>
            <person name="Castanera R."/>
            <person name="Culley D."/>
            <person name="Daum C."/>
            <person name="Ezra D."/>
            <person name="Gonzalez J."/>
            <person name="Henrissat B."/>
            <person name="Kuo A."/>
            <person name="Liang C."/>
            <person name="Lipzen A."/>
            <person name="Lutzoni F."/>
            <person name="Magnuson J."/>
            <person name="Mondo S."/>
            <person name="Nolan M."/>
            <person name="Ohm R."/>
            <person name="Pangilinan J."/>
            <person name="Park H.-J."/>
            <person name="Ramirez L."/>
            <person name="Alfaro M."/>
            <person name="Sun H."/>
            <person name="Tritt A."/>
            <person name="Yoshinaga Y."/>
            <person name="Zwiers L.-H."/>
            <person name="Turgeon B."/>
            <person name="Goodwin S."/>
            <person name="Spatafora J."/>
            <person name="Crous P."/>
            <person name="Grigoriev I."/>
        </authorList>
    </citation>
    <scope>NUCLEOTIDE SEQUENCE</scope>
    <source>
        <strain evidence="2">CBS 121167</strain>
    </source>
</reference>
<keyword evidence="1" id="KW-0472">Membrane</keyword>
<dbReference type="EMBL" id="ML995476">
    <property type="protein sequence ID" value="KAF2146211.1"/>
    <property type="molecule type" value="Genomic_DNA"/>
</dbReference>